<evidence type="ECO:0000259" key="7">
    <source>
        <dbReference type="PROSITE" id="PS50846"/>
    </source>
</evidence>
<keyword evidence="4" id="KW-0636">Prenylation</keyword>
<dbReference type="EnsemblPlants" id="AET2Gv21094400.2">
    <property type="protein sequence ID" value="AET2Gv21094400.2"/>
    <property type="gene ID" value="AET2Gv21094400"/>
</dbReference>
<organism evidence="8 9">
    <name type="scientific">Aegilops tauschii subsp. strangulata</name>
    <name type="common">Goatgrass</name>
    <dbReference type="NCBI Taxonomy" id="200361"/>
    <lineage>
        <taxon>Eukaryota</taxon>
        <taxon>Viridiplantae</taxon>
        <taxon>Streptophyta</taxon>
        <taxon>Embryophyta</taxon>
        <taxon>Tracheophyta</taxon>
        <taxon>Spermatophyta</taxon>
        <taxon>Magnoliopsida</taxon>
        <taxon>Liliopsida</taxon>
        <taxon>Poales</taxon>
        <taxon>Poaceae</taxon>
        <taxon>BOP clade</taxon>
        <taxon>Pooideae</taxon>
        <taxon>Triticodae</taxon>
        <taxon>Triticeae</taxon>
        <taxon>Triticinae</taxon>
        <taxon>Aegilops</taxon>
    </lineage>
</organism>
<comment type="similarity">
    <text evidence="5">Belongs to the HIPP family.</text>
</comment>
<keyword evidence="2" id="KW-0479">Metal-binding</keyword>
<dbReference type="PANTHER" id="PTHR45811:SF13">
    <property type="entry name" value="OS04G0661100 PROTEIN"/>
    <property type="match status" value="1"/>
</dbReference>
<keyword evidence="1" id="KW-0488">Methylation</keyword>
<evidence type="ECO:0000256" key="2">
    <source>
        <dbReference type="ARBA" id="ARBA00022723"/>
    </source>
</evidence>
<dbReference type="InterPro" id="IPR051863">
    <property type="entry name" value="HIPP"/>
</dbReference>
<feature type="domain" description="HMA" evidence="7">
    <location>
        <begin position="79"/>
        <end position="143"/>
    </location>
</feature>
<proteinExistence type="inferred from homology"/>
<dbReference type="InterPro" id="IPR006121">
    <property type="entry name" value="HMA_dom"/>
</dbReference>
<sequence length="229" mass="25052">IARDPTSAKPPAGVVVVVVEAGIDSVDRRTRAGRGRRRRLVGRFLCRRGRCCGWTPPAPSASARSCSPSPASKVRTSRSHDQTGNDAMHFLLCSLLLSRAVRLCPGVDKIEIDSEKGTMTVTGGVDPVDVVEATRRKAGKRADVLTIGPPPSASTASKPEEKKKPEQQQKPQQQWEEKKHVAAERRALEPPVTVYVHHVPAPPPSWPAYEQCAVVPYHYQQQQDPCSIM</sequence>
<evidence type="ECO:0000256" key="6">
    <source>
        <dbReference type="SAM" id="MobiDB-lite"/>
    </source>
</evidence>
<feature type="compositionally biased region" description="Low complexity" evidence="6">
    <location>
        <begin position="60"/>
        <end position="72"/>
    </location>
</feature>
<dbReference type="AlphaFoldDB" id="A0A453D5E0"/>
<dbReference type="Gramene" id="AET2Gv21094400.2">
    <property type="protein sequence ID" value="AET2Gv21094400.2"/>
    <property type="gene ID" value="AET2Gv21094400"/>
</dbReference>
<dbReference type="Proteomes" id="UP000015105">
    <property type="component" value="Chromosome 2D"/>
</dbReference>
<evidence type="ECO:0000313" key="8">
    <source>
        <dbReference type="EnsemblPlants" id="AET2Gv21094400.2"/>
    </source>
</evidence>
<accession>A0A453D5E0</accession>
<feature type="compositionally biased region" description="Basic and acidic residues" evidence="6">
    <location>
        <begin position="158"/>
        <end position="167"/>
    </location>
</feature>
<protein>
    <recommendedName>
        <fullName evidence="7">HMA domain-containing protein</fullName>
    </recommendedName>
</protein>
<feature type="region of interest" description="Disordered" evidence="6">
    <location>
        <begin position="140"/>
        <end position="183"/>
    </location>
</feature>
<reference evidence="8" key="5">
    <citation type="journal article" date="2021" name="G3 (Bethesda)">
        <title>Aegilops tauschii genome assembly Aet v5.0 features greater sequence contiguity and improved annotation.</title>
        <authorList>
            <person name="Wang L."/>
            <person name="Zhu T."/>
            <person name="Rodriguez J.C."/>
            <person name="Deal K.R."/>
            <person name="Dubcovsky J."/>
            <person name="McGuire P.E."/>
            <person name="Lux T."/>
            <person name="Spannagl M."/>
            <person name="Mayer K.F.X."/>
            <person name="Baldrich P."/>
            <person name="Meyers B.C."/>
            <person name="Huo N."/>
            <person name="Gu Y.Q."/>
            <person name="Zhou H."/>
            <person name="Devos K.M."/>
            <person name="Bennetzen J.L."/>
            <person name="Unver T."/>
            <person name="Budak H."/>
            <person name="Gulick P.J."/>
            <person name="Galiba G."/>
            <person name="Kalapos B."/>
            <person name="Nelson D.R."/>
            <person name="Li P."/>
            <person name="You F.M."/>
            <person name="Luo M.C."/>
            <person name="Dvorak J."/>
        </authorList>
    </citation>
    <scope>NUCLEOTIDE SEQUENCE [LARGE SCALE GENOMIC DNA]</scope>
    <source>
        <strain evidence="8">cv. AL8/78</strain>
    </source>
</reference>
<reference evidence="8" key="3">
    <citation type="journal article" date="2017" name="Nature">
        <title>Genome sequence of the progenitor of the wheat D genome Aegilops tauschii.</title>
        <authorList>
            <person name="Luo M.C."/>
            <person name="Gu Y.Q."/>
            <person name="Puiu D."/>
            <person name="Wang H."/>
            <person name="Twardziok S.O."/>
            <person name="Deal K.R."/>
            <person name="Huo N."/>
            <person name="Zhu T."/>
            <person name="Wang L."/>
            <person name="Wang Y."/>
            <person name="McGuire P.E."/>
            <person name="Liu S."/>
            <person name="Long H."/>
            <person name="Ramasamy R.K."/>
            <person name="Rodriguez J.C."/>
            <person name="Van S.L."/>
            <person name="Yuan L."/>
            <person name="Wang Z."/>
            <person name="Xia Z."/>
            <person name="Xiao L."/>
            <person name="Anderson O.D."/>
            <person name="Ouyang S."/>
            <person name="Liang Y."/>
            <person name="Zimin A.V."/>
            <person name="Pertea G."/>
            <person name="Qi P."/>
            <person name="Bennetzen J.L."/>
            <person name="Dai X."/>
            <person name="Dawson M.W."/>
            <person name="Muller H.G."/>
            <person name="Kugler K."/>
            <person name="Rivarola-Duarte L."/>
            <person name="Spannagl M."/>
            <person name="Mayer K.F.X."/>
            <person name="Lu F.H."/>
            <person name="Bevan M.W."/>
            <person name="Leroy P."/>
            <person name="Li P."/>
            <person name="You F.M."/>
            <person name="Sun Q."/>
            <person name="Liu Z."/>
            <person name="Lyons E."/>
            <person name="Wicker T."/>
            <person name="Salzberg S.L."/>
            <person name="Devos K.M."/>
            <person name="Dvorak J."/>
        </authorList>
    </citation>
    <scope>NUCLEOTIDE SEQUENCE [LARGE SCALE GENOMIC DNA]</scope>
    <source>
        <strain evidence="8">cv. AL8/78</strain>
    </source>
</reference>
<evidence type="ECO:0000256" key="5">
    <source>
        <dbReference type="ARBA" id="ARBA00024045"/>
    </source>
</evidence>
<keyword evidence="3" id="KW-0449">Lipoprotein</keyword>
<reference evidence="8" key="4">
    <citation type="submission" date="2019-03" db="UniProtKB">
        <authorList>
            <consortium name="EnsemblPlants"/>
        </authorList>
    </citation>
    <scope>IDENTIFICATION</scope>
</reference>
<evidence type="ECO:0000313" key="9">
    <source>
        <dbReference type="Proteomes" id="UP000015105"/>
    </source>
</evidence>
<evidence type="ECO:0000256" key="1">
    <source>
        <dbReference type="ARBA" id="ARBA00022481"/>
    </source>
</evidence>
<reference evidence="9" key="2">
    <citation type="journal article" date="2017" name="Nat. Plants">
        <title>The Aegilops tauschii genome reveals multiple impacts of transposons.</title>
        <authorList>
            <person name="Zhao G."/>
            <person name="Zou C."/>
            <person name="Li K."/>
            <person name="Wang K."/>
            <person name="Li T."/>
            <person name="Gao L."/>
            <person name="Zhang X."/>
            <person name="Wang H."/>
            <person name="Yang Z."/>
            <person name="Liu X."/>
            <person name="Jiang W."/>
            <person name="Mao L."/>
            <person name="Kong X."/>
            <person name="Jiao Y."/>
            <person name="Jia J."/>
        </authorList>
    </citation>
    <scope>NUCLEOTIDE SEQUENCE [LARGE SCALE GENOMIC DNA]</scope>
    <source>
        <strain evidence="9">cv. AL8/78</strain>
    </source>
</reference>
<keyword evidence="9" id="KW-1185">Reference proteome</keyword>
<dbReference type="STRING" id="200361.A0A453D5E0"/>
<evidence type="ECO:0000256" key="3">
    <source>
        <dbReference type="ARBA" id="ARBA00023288"/>
    </source>
</evidence>
<dbReference type="GO" id="GO:0046872">
    <property type="term" value="F:metal ion binding"/>
    <property type="evidence" value="ECO:0007669"/>
    <property type="project" value="UniProtKB-KW"/>
</dbReference>
<evidence type="ECO:0000256" key="4">
    <source>
        <dbReference type="ARBA" id="ARBA00023289"/>
    </source>
</evidence>
<dbReference type="Gene3D" id="3.30.70.100">
    <property type="match status" value="1"/>
</dbReference>
<dbReference type="CDD" id="cd00371">
    <property type="entry name" value="HMA"/>
    <property type="match status" value="1"/>
</dbReference>
<name>A0A453D5E0_AEGTS</name>
<feature type="region of interest" description="Disordered" evidence="6">
    <location>
        <begin position="57"/>
        <end position="83"/>
    </location>
</feature>
<reference evidence="9" key="1">
    <citation type="journal article" date="2014" name="Science">
        <title>Ancient hybridizations among the ancestral genomes of bread wheat.</title>
        <authorList>
            <consortium name="International Wheat Genome Sequencing Consortium,"/>
            <person name="Marcussen T."/>
            <person name="Sandve S.R."/>
            <person name="Heier L."/>
            <person name="Spannagl M."/>
            <person name="Pfeifer M."/>
            <person name="Jakobsen K.S."/>
            <person name="Wulff B.B."/>
            <person name="Steuernagel B."/>
            <person name="Mayer K.F."/>
            <person name="Olsen O.A."/>
        </authorList>
    </citation>
    <scope>NUCLEOTIDE SEQUENCE [LARGE SCALE GENOMIC DNA]</scope>
    <source>
        <strain evidence="9">cv. AL8/78</strain>
    </source>
</reference>
<dbReference type="PANTHER" id="PTHR45811">
    <property type="entry name" value="COPPER TRANSPORT PROTEIN FAMILY-RELATED"/>
    <property type="match status" value="1"/>
</dbReference>
<dbReference type="PROSITE" id="PS50846">
    <property type="entry name" value="HMA_2"/>
    <property type="match status" value="1"/>
</dbReference>